<gene>
    <name evidence="2" type="ORF">JRJ22_19225</name>
</gene>
<dbReference type="Gene3D" id="3.60.21.10">
    <property type="match status" value="1"/>
</dbReference>
<protein>
    <submittedName>
        <fullName evidence="2">Serine/threonine protein phosphatase</fullName>
    </submittedName>
</protein>
<accession>A0ABX7LK69</accession>
<dbReference type="PANTHER" id="PTHR42850">
    <property type="entry name" value="METALLOPHOSPHOESTERASE"/>
    <property type="match status" value="1"/>
</dbReference>
<dbReference type="CDD" id="cd00144">
    <property type="entry name" value="MPP_PPP_family"/>
    <property type="match status" value="1"/>
</dbReference>
<name>A0ABX7LK69_9BACL</name>
<dbReference type="PANTHER" id="PTHR42850:SF4">
    <property type="entry name" value="ZINC-DEPENDENT ENDOPOLYPHOSPHATASE"/>
    <property type="match status" value="1"/>
</dbReference>
<dbReference type="PRINTS" id="PR00114">
    <property type="entry name" value="STPHPHTASE"/>
</dbReference>
<dbReference type="InterPro" id="IPR050126">
    <property type="entry name" value="Ap4A_hydrolase"/>
</dbReference>
<feature type="domain" description="Calcineurin-like phosphoesterase" evidence="1">
    <location>
        <begin position="1"/>
        <end position="198"/>
    </location>
</feature>
<evidence type="ECO:0000259" key="1">
    <source>
        <dbReference type="Pfam" id="PF00149"/>
    </source>
</evidence>
<dbReference type="EMBL" id="CP070969">
    <property type="protein sequence ID" value="QSF47861.1"/>
    <property type="molecule type" value="Genomic_DNA"/>
</dbReference>
<organism evidence="2 3">
    <name type="scientific">Paenibacillus tianjinensis</name>
    <dbReference type="NCBI Taxonomy" id="2810347"/>
    <lineage>
        <taxon>Bacteria</taxon>
        <taxon>Bacillati</taxon>
        <taxon>Bacillota</taxon>
        <taxon>Bacilli</taxon>
        <taxon>Bacillales</taxon>
        <taxon>Paenibacillaceae</taxon>
        <taxon>Paenibacillus</taxon>
    </lineage>
</organism>
<evidence type="ECO:0000313" key="3">
    <source>
        <dbReference type="Proteomes" id="UP000663452"/>
    </source>
</evidence>
<dbReference type="InterPro" id="IPR004843">
    <property type="entry name" value="Calcineurin-like_PHP"/>
</dbReference>
<dbReference type="Proteomes" id="UP000663452">
    <property type="component" value="Chromosome"/>
</dbReference>
<dbReference type="InterPro" id="IPR029052">
    <property type="entry name" value="Metallo-depent_PP-like"/>
</dbReference>
<keyword evidence="3" id="KW-1185">Reference proteome</keyword>
<evidence type="ECO:0000313" key="2">
    <source>
        <dbReference type="EMBL" id="QSF47861.1"/>
    </source>
</evidence>
<reference evidence="2 3" key="1">
    <citation type="submission" date="2021-02" db="EMBL/GenBank/DDBJ databases">
        <title>Paenibacillus tianjinensis sp. nov.</title>
        <authorList>
            <person name="Liu H."/>
        </authorList>
    </citation>
    <scope>NUCLEOTIDE SEQUENCE [LARGE SCALE GENOMIC DNA]</scope>
    <source>
        <strain evidence="2 3">TB2019</strain>
    </source>
</reference>
<sequence>MRTLVISDIHGCYLQFDAMLKQIKYNPDNDKLILLGDYVDRGLYSKDVVTKVIQLAKDYGVIALKGNHDDLMVDAFRNRGDSLWINNGGIMTTQSYAGYDFLEEGFDWDEHLRMKSLILKNYPNHIDFLENLPLYYEDDKHIYVHAGINPEINDWKQQSEEDFLWIREDFYNNPTRESKTIVFGHTPTIYLHKSNNIWFGKGKHKGKIGIDGGCFHSSGQLNCLEISEDGKYKEHVIRKR</sequence>
<proteinExistence type="predicted"/>
<dbReference type="SUPFAM" id="SSF56300">
    <property type="entry name" value="Metallo-dependent phosphatases"/>
    <property type="match status" value="1"/>
</dbReference>
<dbReference type="Pfam" id="PF00149">
    <property type="entry name" value="Metallophos"/>
    <property type="match status" value="1"/>
</dbReference>
<dbReference type="InterPro" id="IPR006186">
    <property type="entry name" value="Ser/Thr-sp_prot-phosphatase"/>
</dbReference>